<feature type="domain" description="CdaR GGDEF-like" evidence="4">
    <location>
        <begin position="142"/>
        <end position="250"/>
    </location>
</feature>
<dbReference type="EMBL" id="JAAXPE010000022">
    <property type="protein sequence ID" value="NKY87867.1"/>
    <property type="molecule type" value="Genomic_DNA"/>
</dbReference>
<feature type="domain" description="RsbT co-antagonist protein RsbRD N-terminal" evidence="3">
    <location>
        <begin position="2"/>
        <end position="131"/>
    </location>
</feature>
<dbReference type="Proteomes" id="UP000523447">
    <property type="component" value="Unassembled WGS sequence"/>
</dbReference>
<dbReference type="AlphaFoldDB" id="A0A7X6M1Y0"/>
<dbReference type="PANTHER" id="PTHR33744:SF1">
    <property type="entry name" value="DNA-BINDING TRANSCRIPTIONAL ACTIVATOR ADER"/>
    <property type="match status" value="1"/>
</dbReference>
<dbReference type="InterPro" id="IPR041522">
    <property type="entry name" value="CdaR_GGDEF"/>
</dbReference>
<dbReference type="PANTHER" id="PTHR33744">
    <property type="entry name" value="CARBOHYDRATE DIACID REGULATOR"/>
    <property type="match status" value="1"/>
</dbReference>
<reference evidence="5 6" key="1">
    <citation type="submission" date="2020-04" db="EMBL/GenBank/DDBJ databases">
        <title>MicrobeNet Type strains.</title>
        <authorList>
            <person name="Nicholson A.C."/>
        </authorList>
    </citation>
    <scope>NUCLEOTIDE SEQUENCE [LARGE SCALE GENOMIC DNA]</scope>
    <source>
        <strain evidence="5 6">DSM 44445</strain>
    </source>
</reference>
<dbReference type="Pfam" id="PF14361">
    <property type="entry name" value="RsbRD_N"/>
    <property type="match status" value="1"/>
</dbReference>
<proteinExistence type="inferred from homology"/>
<dbReference type="InterPro" id="IPR042070">
    <property type="entry name" value="PucR_C-HTH_sf"/>
</dbReference>
<dbReference type="InterPro" id="IPR051448">
    <property type="entry name" value="CdaR-like_regulators"/>
</dbReference>
<dbReference type="InterPro" id="IPR025736">
    <property type="entry name" value="PucR_C-HTH_dom"/>
</dbReference>
<evidence type="ECO:0000259" key="3">
    <source>
        <dbReference type="Pfam" id="PF14361"/>
    </source>
</evidence>
<feature type="domain" description="PucR C-terminal helix-turn-helix" evidence="2">
    <location>
        <begin position="301"/>
        <end position="359"/>
    </location>
</feature>
<sequence length="368" mass="39977">MTAIFTDNPEWTDYSAVTRQDLQDGCRRFLTRVLDLLDSGGAGAEHDDVAAAIGKQRAEQGVPLEAMLRTFRLGGRIVWEALLDRAAPITPGEFRETGTAMWAVIDGMSSALVTSYRGAELDRVRRDERRRHALIDDVLSGRGRDARFAAHAARELNLPIGGPYLVVVAVGDPHPLRLGTETALAAMGIRSIWHDRGDSTVGIVALEQHSPQQVADALRPLVRGHGGLSPTVSGLADIDIALALATLALDTVIPDSAGVLTALDSRYPEALLLRSTDLAHLLVNRTLGPVLALPHKERDVLLRTLTVWLAENGSAAHAAPRLHCHRNTVINRIQRVATLLDQPLEGSRRQLELSLALIAYELLERPSD</sequence>
<gene>
    <name evidence="5" type="ORF">HGA07_19810</name>
</gene>
<accession>A0A7X6M1Y0</accession>
<evidence type="ECO:0000313" key="6">
    <source>
        <dbReference type="Proteomes" id="UP000523447"/>
    </source>
</evidence>
<dbReference type="Gene3D" id="1.10.10.2840">
    <property type="entry name" value="PucR C-terminal helix-turn-helix domain"/>
    <property type="match status" value="1"/>
</dbReference>
<organism evidence="5 6">
    <name type="scientific">Nocardia veterana</name>
    <dbReference type="NCBI Taxonomy" id="132249"/>
    <lineage>
        <taxon>Bacteria</taxon>
        <taxon>Bacillati</taxon>
        <taxon>Actinomycetota</taxon>
        <taxon>Actinomycetes</taxon>
        <taxon>Mycobacteriales</taxon>
        <taxon>Nocardiaceae</taxon>
        <taxon>Nocardia</taxon>
    </lineage>
</organism>
<evidence type="ECO:0000259" key="2">
    <source>
        <dbReference type="Pfam" id="PF13556"/>
    </source>
</evidence>
<dbReference type="Pfam" id="PF13556">
    <property type="entry name" value="HTH_30"/>
    <property type="match status" value="1"/>
</dbReference>
<evidence type="ECO:0000313" key="5">
    <source>
        <dbReference type="EMBL" id="NKY87867.1"/>
    </source>
</evidence>
<dbReference type="Pfam" id="PF17853">
    <property type="entry name" value="GGDEF_2"/>
    <property type="match status" value="1"/>
</dbReference>
<keyword evidence="6" id="KW-1185">Reference proteome</keyword>
<dbReference type="InterPro" id="IPR025751">
    <property type="entry name" value="RsbRD_N_dom"/>
</dbReference>
<comment type="caution">
    <text evidence="5">The sequence shown here is derived from an EMBL/GenBank/DDBJ whole genome shotgun (WGS) entry which is preliminary data.</text>
</comment>
<comment type="similarity">
    <text evidence="1">Belongs to the CdaR family.</text>
</comment>
<evidence type="ECO:0000256" key="1">
    <source>
        <dbReference type="ARBA" id="ARBA00006754"/>
    </source>
</evidence>
<name>A0A7X6M1Y0_9NOCA</name>
<protein>
    <submittedName>
        <fullName evidence="5">PucR family transcriptional regulator</fullName>
    </submittedName>
</protein>
<evidence type="ECO:0000259" key="4">
    <source>
        <dbReference type="Pfam" id="PF17853"/>
    </source>
</evidence>